<evidence type="ECO:0000313" key="1">
    <source>
        <dbReference type="EMBL" id="QHT86532.1"/>
    </source>
</evidence>
<dbReference type="AlphaFoldDB" id="A0A6C0I155"/>
<dbReference type="EMBL" id="MN740070">
    <property type="protein sequence ID" value="QHT86532.1"/>
    <property type="molecule type" value="Genomic_DNA"/>
</dbReference>
<sequence>MACICYLFPLMSKKSCSVANTEANTEANAEANVDMVDINTNKIYYELLISIRNYEVLSMDDLYYIDTLPKCNLIEIIKIYNLHMTNINELIK</sequence>
<accession>A0A6C0I155</accession>
<proteinExistence type="predicted"/>
<organism evidence="1">
    <name type="scientific">viral metagenome</name>
    <dbReference type="NCBI Taxonomy" id="1070528"/>
    <lineage>
        <taxon>unclassified sequences</taxon>
        <taxon>metagenomes</taxon>
        <taxon>organismal metagenomes</taxon>
    </lineage>
</organism>
<name>A0A6C0I155_9ZZZZ</name>
<protein>
    <submittedName>
        <fullName evidence="1">Uncharacterized protein</fullName>
    </submittedName>
</protein>
<reference evidence="1" key="1">
    <citation type="journal article" date="2020" name="Nature">
        <title>Giant virus diversity and host interactions through global metagenomics.</title>
        <authorList>
            <person name="Schulz F."/>
            <person name="Roux S."/>
            <person name="Paez-Espino D."/>
            <person name="Jungbluth S."/>
            <person name="Walsh D.A."/>
            <person name="Denef V.J."/>
            <person name="McMahon K.D."/>
            <person name="Konstantinidis K.T."/>
            <person name="Eloe-Fadrosh E.A."/>
            <person name="Kyrpides N.C."/>
            <person name="Woyke T."/>
        </authorList>
    </citation>
    <scope>NUCLEOTIDE SEQUENCE</scope>
    <source>
        <strain evidence="1">GVMAG-M-3300023184-186</strain>
    </source>
</reference>